<accession>A0ABQ8R8A5</accession>
<keyword evidence="2" id="KW-1185">Reference proteome</keyword>
<dbReference type="EMBL" id="JAOQBH010000011">
    <property type="protein sequence ID" value="KAJ4129106.1"/>
    <property type="molecule type" value="Genomic_DNA"/>
</dbReference>
<dbReference type="Gene3D" id="2.120.10.70">
    <property type="entry name" value="Fucose-specific lectin"/>
    <property type="match status" value="1"/>
</dbReference>
<name>A0ABQ8R8A5_FUSEQ</name>
<reference evidence="1" key="1">
    <citation type="submission" date="2022-09" db="EMBL/GenBank/DDBJ databases">
        <title>Fusarium specimens isolated from Avocado Roots.</title>
        <authorList>
            <person name="Stajich J."/>
            <person name="Roper C."/>
            <person name="Heimlech-Rivalta G."/>
        </authorList>
    </citation>
    <scope>NUCLEOTIDE SEQUENCE</scope>
    <source>
        <strain evidence="1">CF00095</strain>
    </source>
</reference>
<dbReference type="SUPFAM" id="SSF89372">
    <property type="entry name" value="Fucose-specific lectin"/>
    <property type="match status" value="1"/>
</dbReference>
<evidence type="ECO:0000313" key="2">
    <source>
        <dbReference type="Proteomes" id="UP001152024"/>
    </source>
</evidence>
<protein>
    <recommendedName>
        <fullName evidence="3">Fucose-specific lectin</fullName>
    </recommendedName>
</protein>
<proteinExistence type="predicted"/>
<evidence type="ECO:0008006" key="3">
    <source>
        <dbReference type="Google" id="ProtNLM"/>
    </source>
</evidence>
<organism evidence="1 2">
    <name type="scientific">Fusarium equiseti</name>
    <name type="common">Fusarium scirpi</name>
    <dbReference type="NCBI Taxonomy" id="61235"/>
    <lineage>
        <taxon>Eukaryota</taxon>
        <taxon>Fungi</taxon>
        <taxon>Dikarya</taxon>
        <taxon>Ascomycota</taxon>
        <taxon>Pezizomycotina</taxon>
        <taxon>Sordariomycetes</taxon>
        <taxon>Hypocreomycetidae</taxon>
        <taxon>Hypocreales</taxon>
        <taxon>Nectriaceae</taxon>
        <taxon>Fusarium</taxon>
        <taxon>Fusarium incarnatum-equiseti species complex</taxon>
    </lineage>
</organism>
<dbReference type="Proteomes" id="UP001152024">
    <property type="component" value="Unassembled WGS sequence"/>
</dbReference>
<sequence length="239" mass="26155">MSGEIKTIARALRSASLNTLPNGDLTFLQFAGRRLIEKVYDDEELKDQRVVAVGVRKDSTAAYALAKDRTFAVYISDHNTITASEYDEDSEEWDEAELEGLGNVSVHDEGHIAVVGVPTMNLVLYQAPDGNIKTVNHEKGSGIWTEGFDVPGSALFASSGDDNELHAHSRSFITGDWTEEVIPESSFDETIDSIIVAKDKGRGNFKAYVLSNDTVYNIAKDGSRDTLGQFNQDGDFVPS</sequence>
<gene>
    <name evidence="1" type="ORF">NW768_007637</name>
</gene>
<comment type="caution">
    <text evidence="1">The sequence shown here is derived from an EMBL/GenBank/DDBJ whole genome shotgun (WGS) entry which is preliminary data.</text>
</comment>
<evidence type="ECO:0000313" key="1">
    <source>
        <dbReference type="EMBL" id="KAJ4129106.1"/>
    </source>
</evidence>